<feature type="compositionally biased region" description="Basic residues" evidence="1">
    <location>
        <begin position="144"/>
        <end position="155"/>
    </location>
</feature>
<dbReference type="PANTHER" id="PTHR15503">
    <property type="entry name" value="LDOC1 RELATED"/>
    <property type="match status" value="1"/>
</dbReference>
<gene>
    <name evidence="2" type="ORF">CB5_LOCUS1100</name>
</gene>
<dbReference type="EMBL" id="LR862138">
    <property type="protein sequence ID" value="CAD1817889.1"/>
    <property type="molecule type" value="Genomic_DNA"/>
</dbReference>
<sequence length="376" mass="41601">MVPIEFFEAHVEVEIEQAQQGDEVVDDEPDSHLCNHSKIQIYQWSHQRIPGILGGSLDLLRGFKVSGKFIPVLVGASLYVEVDAVQKLHRREDVKGTSHPRSYSRGTLGGARSYISPGVGNGAGQRQDRKRPVPDDGGQTSSRRPPRPPRSRSQGHRFSGASGLVGLIRSDSSRGLRSALFVVDRTGLDLVRRKRATPPSYGRAEEVVEPHKSKRQQHASSGSVYDAQIEDFTAADRVVAGIILIFDIRVHASFDTCASHSLVNRAYASLHGLEIRPLLHAREVQILDLILQVVECCWSCPGLLGLWSMPADRLVLGQLQDFDVVLNMDWLVRYYATIDGGATMVVFREPGRRSSLSEATRVSCLPLGSLQRELDR</sequence>
<dbReference type="AlphaFoldDB" id="A0A6V7NH12"/>
<accession>A0A6V7NH12</accession>
<proteinExistence type="predicted"/>
<evidence type="ECO:0000313" key="2">
    <source>
        <dbReference type="EMBL" id="CAD1817889.1"/>
    </source>
</evidence>
<feature type="region of interest" description="Disordered" evidence="1">
    <location>
        <begin position="91"/>
        <end position="159"/>
    </location>
</feature>
<name>A0A6V7NH12_ANACO</name>
<feature type="region of interest" description="Disordered" evidence="1">
    <location>
        <begin position="201"/>
        <end position="220"/>
    </location>
</feature>
<protein>
    <submittedName>
        <fullName evidence="2">Uncharacterized protein</fullName>
    </submittedName>
</protein>
<dbReference type="CDD" id="cd00303">
    <property type="entry name" value="retropepsin_like"/>
    <property type="match status" value="1"/>
</dbReference>
<dbReference type="InterPro" id="IPR021109">
    <property type="entry name" value="Peptidase_aspartic_dom_sf"/>
</dbReference>
<evidence type="ECO:0000256" key="1">
    <source>
        <dbReference type="SAM" id="MobiDB-lite"/>
    </source>
</evidence>
<dbReference type="Pfam" id="PF08284">
    <property type="entry name" value="RVP_2"/>
    <property type="match status" value="1"/>
</dbReference>
<reference evidence="2" key="1">
    <citation type="submission" date="2020-07" db="EMBL/GenBank/DDBJ databases">
        <authorList>
            <person name="Lin J."/>
        </authorList>
    </citation>
    <scope>NUCLEOTIDE SEQUENCE</scope>
</reference>
<dbReference type="Gene3D" id="2.40.70.10">
    <property type="entry name" value="Acid Proteases"/>
    <property type="match status" value="1"/>
</dbReference>
<dbReference type="InterPro" id="IPR032567">
    <property type="entry name" value="RTL1-rel"/>
</dbReference>
<organism evidence="2">
    <name type="scientific">Ananas comosus var. bracteatus</name>
    <name type="common">red pineapple</name>
    <dbReference type="NCBI Taxonomy" id="296719"/>
    <lineage>
        <taxon>Eukaryota</taxon>
        <taxon>Viridiplantae</taxon>
        <taxon>Streptophyta</taxon>
        <taxon>Embryophyta</taxon>
        <taxon>Tracheophyta</taxon>
        <taxon>Spermatophyta</taxon>
        <taxon>Magnoliopsida</taxon>
        <taxon>Liliopsida</taxon>
        <taxon>Poales</taxon>
        <taxon>Bromeliaceae</taxon>
        <taxon>Bromelioideae</taxon>
        <taxon>Ananas</taxon>
    </lineage>
</organism>
<dbReference type="PANTHER" id="PTHR15503:SF45">
    <property type="entry name" value="RNA-DIRECTED DNA POLYMERASE HOMOLOG"/>
    <property type="match status" value="1"/>
</dbReference>